<dbReference type="EMBL" id="JAGHQM010000658">
    <property type="protein sequence ID" value="KAH0559176.1"/>
    <property type="molecule type" value="Genomic_DNA"/>
</dbReference>
<comment type="caution">
    <text evidence="1">The sequence shown here is derived from an EMBL/GenBank/DDBJ whole genome shotgun (WGS) entry which is preliminary data.</text>
</comment>
<keyword evidence="2" id="KW-1185">Reference proteome</keyword>
<evidence type="ECO:0000313" key="2">
    <source>
        <dbReference type="Proteomes" id="UP000750711"/>
    </source>
</evidence>
<reference evidence="1" key="1">
    <citation type="submission" date="2021-03" db="EMBL/GenBank/DDBJ databases">
        <title>Comparative genomics and phylogenomic investigation of the class Geoglossomycetes provide insights into ecological specialization and systematics.</title>
        <authorList>
            <person name="Melie T."/>
            <person name="Pirro S."/>
            <person name="Miller A.N."/>
            <person name="Quandt A."/>
        </authorList>
    </citation>
    <scope>NUCLEOTIDE SEQUENCE</scope>
    <source>
        <strain evidence="1">CAQ_001_2017</strain>
    </source>
</reference>
<evidence type="ECO:0000313" key="1">
    <source>
        <dbReference type="EMBL" id="KAH0559176.1"/>
    </source>
</evidence>
<dbReference type="AlphaFoldDB" id="A0A9P8RPD3"/>
<accession>A0A9P8RPD3</accession>
<sequence length="253" mass="28981">MKCFKFRFEKLDLELPSWWAPIGSPDPPRPYQYPKPAVRRACDSCGESSPEVYIEGWMCFTDSCESFWKIDGADPPASLHYNPAFLEERTKWPNKVKAPYSLKPAMLPEDRGNDACYSVSHACWKGFSCPKCGRCNSREDWNEWKCQTEECDYTYRIKRLVLSPQAISNPHDPVTDGHAISKDFISGPVTEKVDFLENYRVHTYDIADCGTITHFMANRTINERADGPDDLFLALQQADIGLKRFPLKNSTCK</sequence>
<name>A0A9P8RPD3_9PEZI</name>
<organism evidence="1 2">
    <name type="scientific">Trichoglossum hirsutum</name>
    <dbReference type="NCBI Taxonomy" id="265104"/>
    <lineage>
        <taxon>Eukaryota</taxon>
        <taxon>Fungi</taxon>
        <taxon>Dikarya</taxon>
        <taxon>Ascomycota</taxon>
        <taxon>Pezizomycotina</taxon>
        <taxon>Geoglossomycetes</taxon>
        <taxon>Geoglossales</taxon>
        <taxon>Geoglossaceae</taxon>
        <taxon>Trichoglossum</taxon>
    </lineage>
</organism>
<protein>
    <submittedName>
        <fullName evidence="1">Uncharacterized protein</fullName>
    </submittedName>
</protein>
<dbReference type="Proteomes" id="UP000750711">
    <property type="component" value="Unassembled WGS sequence"/>
</dbReference>
<proteinExistence type="predicted"/>
<gene>
    <name evidence="1" type="ORF">GP486_004289</name>
</gene>